<proteinExistence type="predicted"/>
<keyword evidence="2" id="KW-1185">Reference proteome</keyword>
<reference evidence="2" key="2">
    <citation type="journal article" date="2017" name="Nat. Plants">
        <title>The Aegilops tauschii genome reveals multiple impacts of transposons.</title>
        <authorList>
            <person name="Zhao G."/>
            <person name="Zou C."/>
            <person name="Li K."/>
            <person name="Wang K."/>
            <person name="Li T."/>
            <person name="Gao L."/>
            <person name="Zhang X."/>
            <person name="Wang H."/>
            <person name="Yang Z."/>
            <person name="Liu X."/>
            <person name="Jiang W."/>
            <person name="Mao L."/>
            <person name="Kong X."/>
            <person name="Jiao Y."/>
            <person name="Jia J."/>
        </authorList>
    </citation>
    <scope>NUCLEOTIDE SEQUENCE [LARGE SCALE GENOMIC DNA]</scope>
    <source>
        <strain evidence="2">cv. AL8/78</strain>
    </source>
</reference>
<dbReference type="EnsemblPlants" id="AET5Gv20585500.9">
    <property type="protein sequence ID" value="AET5Gv20585500.9"/>
    <property type="gene ID" value="AET5Gv20585500"/>
</dbReference>
<reference evidence="1" key="3">
    <citation type="journal article" date="2017" name="Nature">
        <title>Genome sequence of the progenitor of the wheat D genome Aegilops tauschii.</title>
        <authorList>
            <person name="Luo M.C."/>
            <person name="Gu Y.Q."/>
            <person name="Puiu D."/>
            <person name="Wang H."/>
            <person name="Twardziok S.O."/>
            <person name="Deal K.R."/>
            <person name="Huo N."/>
            <person name="Zhu T."/>
            <person name="Wang L."/>
            <person name="Wang Y."/>
            <person name="McGuire P.E."/>
            <person name="Liu S."/>
            <person name="Long H."/>
            <person name="Ramasamy R.K."/>
            <person name="Rodriguez J.C."/>
            <person name="Van S.L."/>
            <person name="Yuan L."/>
            <person name="Wang Z."/>
            <person name="Xia Z."/>
            <person name="Xiao L."/>
            <person name="Anderson O.D."/>
            <person name="Ouyang S."/>
            <person name="Liang Y."/>
            <person name="Zimin A.V."/>
            <person name="Pertea G."/>
            <person name="Qi P."/>
            <person name="Bennetzen J.L."/>
            <person name="Dai X."/>
            <person name="Dawson M.W."/>
            <person name="Muller H.G."/>
            <person name="Kugler K."/>
            <person name="Rivarola-Duarte L."/>
            <person name="Spannagl M."/>
            <person name="Mayer K.F.X."/>
            <person name="Lu F.H."/>
            <person name="Bevan M.W."/>
            <person name="Leroy P."/>
            <person name="Li P."/>
            <person name="You F.M."/>
            <person name="Sun Q."/>
            <person name="Liu Z."/>
            <person name="Lyons E."/>
            <person name="Wicker T."/>
            <person name="Salzberg S.L."/>
            <person name="Devos K.M."/>
            <person name="Dvorak J."/>
        </authorList>
    </citation>
    <scope>NUCLEOTIDE SEQUENCE [LARGE SCALE GENOMIC DNA]</scope>
    <source>
        <strain evidence="1">cv. AL8/78</strain>
    </source>
</reference>
<evidence type="ECO:0000313" key="1">
    <source>
        <dbReference type="EnsemblPlants" id="AET5Gv20585500.9"/>
    </source>
</evidence>
<dbReference type="EnsemblPlants" id="AET5Gv20585500.10">
    <property type="protein sequence ID" value="AET5Gv20585500.10"/>
    <property type="gene ID" value="AET5Gv20585500"/>
</dbReference>
<dbReference type="AlphaFoldDB" id="A0A453L0Y9"/>
<organism evidence="1 2">
    <name type="scientific">Aegilops tauschii subsp. strangulata</name>
    <name type="common">Goatgrass</name>
    <dbReference type="NCBI Taxonomy" id="200361"/>
    <lineage>
        <taxon>Eukaryota</taxon>
        <taxon>Viridiplantae</taxon>
        <taxon>Streptophyta</taxon>
        <taxon>Embryophyta</taxon>
        <taxon>Tracheophyta</taxon>
        <taxon>Spermatophyta</taxon>
        <taxon>Magnoliopsida</taxon>
        <taxon>Liliopsida</taxon>
        <taxon>Poales</taxon>
        <taxon>Poaceae</taxon>
        <taxon>BOP clade</taxon>
        <taxon>Pooideae</taxon>
        <taxon>Triticodae</taxon>
        <taxon>Triticeae</taxon>
        <taxon>Triticinae</taxon>
        <taxon>Aegilops</taxon>
    </lineage>
</organism>
<name>A0A453L0Y9_AEGTS</name>
<accession>A0A453L0Y9</accession>
<dbReference type="Gramene" id="AET5Gv20585500.10">
    <property type="protein sequence ID" value="AET5Gv20585500.10"/>
    <property type="gene ID" value="AET5Gv20585500"/>
</dbReference>
<reference evidence="2" key="1">
    <citation type="journal article" date="2014" name="Science">
        <title>Ancient hybridizations among the ancestral genomes of bread wheat.</title>
        <authorList>
            <consortium name="International Wheat Genome Sequencing Consortium,"/>
            <person name="Marcussen T."/>
            <person name="Sandve S.R."/>
            <person name="Heier L."/>
            <person name="Spannagl M."/>
            <person name="Pfeifer M."/>
            <person name="Jakobsen K.S."/>
            <person name="Wulff B.B."/>
            <person name="Steuernagel B."/>
            <person name="Mayer K.F."/>
            <person name="Olsen O.A."/>
        </authorList>
    </citation>
    <scope>NUCLEOTIDE SEQUENCE [LARGE SCALE GENOMIC DNA]</scope>
    <source>
        <strain evidence="2">cv. AL8/78</strain>
    </source>
</reference>
<evidence type="ECO:0000313" key="2">
    <source>
        <dbReference type="Proteomes" id="UP000015105"/>
    </source>
</evidence>
<reference evidence="1" key="4">
    <citation type="submission" date="2019-03" db="UniProtKB">
        <authorList>
            <consortium name="EnsemblPlants"/>
        </authorList>
    </citation>
    <scope>IDENTIFICATION</scope>
</reference>
<sequence length="73" mass="7915">MTTTSTTIELKEPGAGVPRDISSSLAAEEAEVGGAERVLQARQGAQICFHCRHMLVADKVCKKALEGHYLQFQ</sequence>
<protein>
    <submittedName>
        <fullName evidence="1">Uncharacterized protein</fullName>
    </submittedName>
</protein>
<reference evidence="1" key="5">
    <citation type="journal article" date="2021" name="G3 (Bethesda)">
        <title>Aegilops tauschii genome assembly Aet v5.0 features greater sequence contiguity and improved annotation.</title>
        <authorList>
            <person name="Wang L."/>
            <person name="Zhu T."/>
            <person name="Rodriguez J.C."/>
            <person name="Deal K.R."/>
            <person name="Dubcovsky J."/>
            <person name="McGuire P.E."/>
            <person name="Lux T."/>
            <person name="Spannagl M."/>
            <person name="Mayer K.F.X."/>
            <person name="Baldrich P."/>
            <person name="Meyers B.C."/>
            <person name="Huo N."/>
            <person name="Gu Y.Q."/>
            <person name="Zhou H."/>
            <person name="Devos K.M."/>
            <person name="Bennetzen J.L."/>
            <person name="Unver T."/>
            <person name="Budak H."/>
            <person name="Gulick P.J."/>
            <person name="Galiba G."/>
            <person name="Kalapos B."/>
            <person name="Nelson D.R."/>
            <person name="Li P."/>
            <person name="You F.M."/>
            <person name="Luo M.C."/>
            <person name="Dvorak J."/>
        </authorList>
    </citation>
    <scope>NUCLEOTIDE SEQUENCE [LARGE SCALE GENOMIC DNA]</scope>
    <source>
        <strain evidence="1">cv. AL8/78</strain>
    </source>
</reference>
<dbReference type="Gramene" id="AET5Gv20585500.9">
    <property type="protein sequence ID" value="AET5Gv20585500.9"/>
    <property type="gene ID" value="AET5Gv20585500"/>
</dbReference>
<dbReference type="Proteomes" id="UP000015105">
    <property type="component" value="Chromosome 5D"/>
</dbReference>